<dbReference type="Pfam" id="PF07238">
    <property type="entry name" value="PilZ"/>
    <property type="match status" value="1"/>
</dbReference>
<name>A0ABT2FIX0_9GAMM</name>
<dbReference type="EMBL" id="JAKOGG010000004">
    <property type="protein sequence ID" value="MCS4556284.1"/>
    <property type="molecule type" value="Genomic_DNA"/>
</dbReference>
<evidence type="ECO:0000313" key="3">
    <source>
        <dbReference type="EMBL" id="MCS4556284.1"/>
    </source>
</evidence>
<keyword evidence="4" id="KW-1185">Reference proteome</keyword>
<dbReference type="SUPFAM" id="SSF141371">
    <property type="entry name" value="PilZ domain-like"/>
    <property type="match status" value="1"/>
</dbReference>
<evidence type="ECO:0000313" key="4">
    <source>
        <dbReference type="Proteomes" id="UP001201549"/>
    </source>
</evidence>
<sequence length="123" mass="13895">MEEKRKFSRILFDAKAHLHTSNGEWHTRLHDLCLNGAMVEQPAGFTSTDPLELVFTLPGSDIEVRMPADVMYQRGGFLGLKCAFIDVDSITHLRRLLELNTGDSSLLNRELSQFIAEHDQANP</sequence>
<reference evidence="3 4" key="1">
    <citation type="submission" date="2022-02" db="EMBL/GenBank/DDBJ databases">
        <authorList>
            <person name="Zhuang L."/>
        </authorList>
    </citation>
    <scope>NUCLEOTIDE SEQUENCE [LARGE SCALE GENOMIC DNA]</scope>
    <source>
        <strain evidence="3 4">C32</strain>
    </source>
</reference>
<evidence type="ECO:0000259" key="2">
    <source>
        <dbReference type="Pfam" id="PF07238"/>
    </source>
</evidence>
<dbReference type="PIRSF" id="PIRSF028141">
    <property type="entry name" value="C-di-GMP_BP_PA4608"/>
    <property type="match status" value="1"/>
</dbReference>
<dbReference type="Proteomes" id="UP001201549">
    <property type="component" value="Unassembled WGS sequence"/>
</dbReference>
<proteinExistence type="predicted"/>
<comment type="subunit">
    <text evidence="1">Monomer in both c-di-GMP-bound and free forms.</text>
</comment>
<comment type="caution">
    <text evidence="3">The sequence shown here is derived from an EMBL/GenBank/DDBJ whole genome shotgun (WGS) entry which is preliminary data.</text>
</comment>
<organism evidence="3 4">
    <name type="scientific">Shewanella electrica</name>
    <dbReference type="NCBI Taxonomy" id="515560"/>
    <lineage>
        <taxon>Bacteria</taxon>
        <taxon>Pseudomonadati</taxon>
        <taxon>Pseudomonadota</taxon>
        <taxon>Gammaproteobacteria</taxon>
        <taxon>Alteromonadales</taxon>
        <taxon>Shewanellaceae</taxon>
        <taxon>Shewanella</taxon>
    </lineage>
</organism>
<keyword evidence="1" id="KW-0973">c-di-GMP</keyword>
<gene>
    <name evidence="3" type="ORF">L9G74_07540</name>
</gene>
<accession>A0ABT2FIX0</accession>
<keyword evidence="1" id="KW-0547">Nucleotide-binding</keyword>
<dbReference type="Gene3D" id="2.40.10.220">
    <property type="entry name" value="predicted glycosyltransferase like domains"/>
    <property type="match status" value="1"/>
</dbReference>
<reference evidence="4" key="2">
    <citation type="submission" date="2023-07" db="EMBL/GenBank/DDBJ databases">
        <title>Shewanella mangrovi sp. nov., an acetaldehyde- degrading bacterium isolated from mangrove sediment.</title>
        <authorList>
            <person name="Liu Y."/>
        </authorList>
    </citation>
    <scope>NUCLEOTIDE SEQUENCE [LARGE SCALE GENOMIC DNA]</scope>
    <source>
        <strain evidence="4">C32</strain>
    </source>
</reference>
<protein>
    <recommendedName>
        <fullName evidence="1">Cyclic diguanosine monophosphate-binding protein</fullName>
        <shortName evidence="1">c-di-GMP-binding protein</shortName>
    </recommendedName>
    <alternativeName>
        <fullName evidence="1">Pilz domain-containing protein</fullName>
    </alternativeName>
</protein>
<comment type="function">
    <text evidence="1">Binds the second messenger bis-(3'-5') cyclic dimeric guanosine monophosphate (c-di-GMP). Can bind two c-di-GMP molecules per monomer. May play a role in bacterial second-messenger regulated processes. Binding to c-di-GMP induces a conformational change of the C- and N-termini resulting in the exposure of a highly negative surface on one side of the protein to a possible effector protein.</text>
</comment>
<dbReference type="InterPro" id="IPR009875">
    <property type="entry name" value="PilZ_domain"/>
</dbReference>
<feature type="domain" description="PilZ" evidence="2">
    <location>
        <begin position="3"/>
        <end position="98"/>
    </location>
</feature>
<dbReference type="InterPro" id="IPR027021">
    <property type="entry name" value="C-di-GMP_BP_PA4608"/>
</dbReference>
<evidence type="ECO:0000256" key="1">
    <source>
        <dbReference type="PIRNR" id="PIRNR028141"/>
    </source>
</evidence>
<dbReference type="RefSeq" id="WP_238895687.1">
    <property type="nucleotide sequence ID" value="NZ_JAKOGG010000004.1"/>
</dbReference>